<evidence type="ECO:0000256" key="2">
    <source>
        <dbReference type="ARBA" id="ARBA00004567"/>
    </source>
</evidence>
<dbReference type="GO" id="GO:0030127">
    <property type="term" value="C:COPII vesicle coat"/>
    <property type="evidence" value="ECO:0007669"/>
    <property type="project" value="TreeGrafter"/>
</dbReference>
<dbReference type="Gene3D" id="2.130.10.10">
    <property type="entry name" value="YVTN repeat-like/Quinoprotein amine dehydrogenase"/>
    <property type="match status" value="2"/>
</dbReference>
<dbReference type="GO" id="GO:0006606">
    <property type="term" value="P:protein import into nucleus"/>
    <property type="evidence" value="ECO:0007669"/>
    <property type="project" value="TreeGrafter"/>
</dbReference>
<dbReference type="Gene3D" id="1.10.472.10">
    <property type="entry name" value="Cyclin-like"/>
    <property type="match status" value="1"/>
</dbReference>
<evidence type="ECO:0000313" key="16">
    <source>
        <dbReference type="WBParaSite" id="scaffold4385_cov239.g8053"/>
    </source>
</evidence>
<evidence type="ECO:0000256" key="1">
    <source>
        <dbReference type="ARBA" id="ARBA00004371"/>
    </source>
</evidence>
<dbReference type="Pfam" id="PF00134">
    <property type="entry name" value="Cyclin_N"/>
    <property type="match status" value="1"/>
</dbReference>
<dbReference type="InterPro" id="IPR037363">
    <property type="entry name" value="Sec13/Seh1_fam"/>
</dbReference>
<protein>
    <recommendedName>
        <fullName evidence="4">Protein SEC13 homolog</fullName>
    </recommendedName>
</protein>
<evidence type="ECO:0000256" key="5">
    <source>
        <dbReference type="ARBA" id="ARBA00022448"/>
    </source>
</evidence>
<evidence type="ECO:0000256" key="12">
    <source>
        <dbReference type="ARBA" id="ARBA00023228"/>
    </source>
</evidence>
<dbReference type="GO" id="GO:0090114">
    <property type="term" value="P:COPII-coated vesicle budding"/>
    <property type="evidence" value="ECO:0007669"/>
    <property type="project" value="TreeGrafter"/>
</dbReference>
<keyword evidence="11" id="KW-0906">Nuclear pore complex</keyword>
<keyword evidence="10" id="KW-0811">Translocation</keyword>
<keyword evidence="12" id="KW-0458">Lysosome</keyword>
<dbReference type="CDD" id="cd20534">
    <property type="entry name" value="CYCLIN_CCNM_CCNQ_rpt1"/>
    <property type="match status" value="1"/>
</dbReference>
<dbReference type="WBParaSite" id="scaffold4385_cov239.g8053">
    <property type="protein sequence ID" value="scaffold4385_cov239.g8053"/>
    <property type="gene ID" value="scaffold4385_cov239.g8053"/>
</dbReference>
<evidence type="ECO:0000256" key="6">
    <source>
        <dbReference type="ARBA" id="ARBA00022574"/>
    </source>
</evidence>
<keyword evidence="7" id="KW-0677">Repeat</keyword>
<dbReference type="InterPro" id="IPR036915">
    <property type="entry name" value="Cyclin-like_sf"/>
</dbReference>
<accession>A0A915ML66</accession>
<dbReference type="AlphaFoldDB" id="A0A915ML66"/>
<keyword evidence="6" id="KW-0853">WD repeat</keyword>
<organism evidence="15 16">
    <name type="scientific">Meloidogyne javanica</name>
    <name type="common">Root-knot nematode worm</name>
    <dbReference type="NCBI Taxonomy" id="6303"/>
    <lineage>
        <taxon>Eukaryota</taxon>
        <taxon>Metazoa</taxon>
        <taxon>Ecdysozoa</taxon>
        <taxon>Nematoda</taxon>
        <taxon>Chromadorea</taxon>
        <taxon>Rhabditida</taxon>
        <taxon>Tylenchina</taxon>
        <taxon>Tylenchomorpha</taxon>
        <taxon>Tylenchoidea</taxon>
        <taxon>Meloidogynidae</taxon>
        <taxon>Meloidogyninae</taxon>
        <taxon>Meloidogyne</taxon>
        <taxon>Meloidogyne incognita group</taxon>
    </lineage>
</organism>
<reference evidence="16" key="1">
    <citation type="submission" date="2022-11" db="UniProtKB">
        <authorList>
            <consortium name="WormBaseParasite"/>
        </authorList>
    </citation>
    <scope>IDENTIFICATION</scope>
</reference>
<dbReference type="Pfam" id="PF00400">
    <property type="entry name" value="WD40"/>
    <property type="match status" value="3"/>
</dbReference>
<dbReference type="PANTHER" id="PTHR11024:SF2">
    <property type="entry name" value="PROTEIN SEC13 HOMOLOG"/>
    <property type="match status" value="1"/>
</dbReference>
<comment type="similarity">
    <text evidence="3">Belongs to the WD repeat SEC13 family.</text>
</comment>
<dbReference type="InterPro" id="IPR015943">
    <property type="entry name" value="WD40/YVTN_repeat-like_dom_sf"/>
</dbReference>
<dbReference type="GO" id="GO:0005764">
    <property type="term" value="C:lysosome"/>
    <property type="evidence" value="ECO:0007669"/>
    <property type="project" value="UniProtKB-SubCell"/>
</dbReference>
<dbReference type="SUPFAM" id="SSF50978">
    <property type="entry name" value="WD40 repeat-like"/>
    <property type="match status" value="1"/>
</dbReference>
<dbReference type="SUPFAM" id="SSF47954">
    <property type="entry name" value="Cyclin-like"/>
    <property type="match status" value="1"/>
</dbReference>
<dbReference type="GO" id="GO:0051028">
    <property type="term" value="P:mRNA transport"/>
    <property type="evidence" value="ECO:0007669"/>
    <property type="project" value="UniProtKB-KW"/>
</dbReference>
<keyword evidence="8" id="KW-0509">mRNA transport</keyword>
<sequence length="429" mass="48651">METGSTTAKRDVFTFLIDLGIRLKAESLTIGYSSIYCHRVLTQKDFPTGHICPYVSTACMLVAGKVTSDTKINTRDAMNISYSIIHPDAPQLDIGELSYSLKEGLIELELVVLRCLRFRLNFEHPHQDVILIIRLLRDWYPNIFLRQRNDIERVTAMLLQDLYVYPEIVLDHRPRTLAVAVSLTSRVETGHRDIIHDAQMNYYGTRLATCSSDHLVKIFEIKANGQSLPIAELTGHDGPYEYNQHEASINSISWAYPEYGLIFACCSTDCSISVVQYMGDVWSPLKINNAHEEGCNAISWAPAKRIKSVLDKTEKIDPKRFVTGGNDRLVKIWRVRDVAWSPSDSLTSTIASCGVDGQVIIWRCSNLDSAEDPKWTSRVLRKYDDPLWHVSWSLCATVLAVSGADNKVNLFQERLPNQWIQISEPDEDK</sequence>
<keyword evidence="13" id="KW-0539">Nucleus</keyword>
<dbReference type="InterPro" id="IPR001680">
    <property type="entry name" value="WD40_rpt"/>
</dbReference>
<evidence type="ECO:0000256" key="13">
    <source>
        <dbReference type="ARBA" id="ARBA00023242"/>
    </source>
</evidence>
<dbReference type="InterPro" id="IPR006671">
    <property type="entry name" value="Cyclin_N"/>
</dbReference>
<dbReference type="SMART" id="SM00320">
    <property type="entry name" value="WD40"/>
    <property type="match status" value="4"/>
</dbReference>
<dbReference type="PANTHER" id="PTHR11024">
    <property type="entry name" value="NUCLEAR PORE COMPLEX PROTEIN SEC13 / SEH1 FAMILY MEMBER"/>
    <property type="match status" value="1"/>
</dbReference>
<evidence type="ECO:0000313" key="15">
    <source>
        <dbReference type="Proteomes" id="UP000887561"/>
    </source>
</evidence>
<evidence type="ECO:0000259" key="14">
    <source>
        <dbReference type="Pfam" id="PF00134"/>
    </source>
</evidence>
<evidence type="ECO:0000256" key="3">
    <source>
        <dbReference type="ARBA" id="ARBA00010102"/>
    </source>
</evidence>
<dbReference type="GO" id="GO:0032527">
    <property type="term" value="P:protein exit from endoplasmic reticulum"/>
    <property type="evidence" value="ECO:0007669"/>
    <property type="project" value="TreeGrafter"/>
</dbReference>
<evidence type="ECO:0000256" key="9">
    <source>
        <dbReference type="ARBA" id="ARBA00022927"/>
    </source>
</evidence>
<evidence type="ECO:0000256" key="4">
    <source>
        <dbReference type="ARBA" id="ARBA00019195"/>
    </source>
</evidence>
<feature type="domain" description="Cyclin N-terminal" evidence="14">
    <location>
        <begin position="8"/>
        <end position="121"/>
    </location>
</feature>
<dbReference type="GO" id="GO:0005198">
    <property type="term" value="F:structural molecule activity"/>
    <property type="evidence" value="ECO:0007669"/>
    <property type="project" value="InterPro"/>
</dbReference>
<dbReference type="GO" id="GO:0031080">
    <property type="term" value="C:nuclear pore outer ring"/>
    <property type="evidence" value="ECO:0007669"/>
    <property type="project" value="TreeGrafter"/>
</dbReference>
<keyword evidence="9" id="KW-0653">Protein transport</keyword>
<dbReference type="InterPro" id="IPR036322">
    <property type="entry name" value="WD40_repeat_dom_sf"/>
</dbReference>
<name>A0A915ML66_MELJA</name>
<dbReference type="Proteomes" id="UP000887561">
    <property type="component" value="Unplaced"/>
</dbReference>
<evidence type="ECO:0000256" key="7">
    <source>
        <dbReference type="ARBA" id="ARBA00022737"/>
    </source>
</evidence>
<keyword evidence="15" id="KW-1185">Reference proteome</keyword>
<evidence type="ECO:0000256" key="11">
    <source>
        <dbReference type="ARBA" id="ARBA00023132"/>
    </source>
</evidence>
<proteinExistence type="inferred from homology"/>
<dbReference type="GO" id="GO:0032008">
    <property type="term" value="P:positive regulation of TOR signaling"/>
    <property type="evidence" value="ECO:0007669"/>
    <property type="project" value="TreeGrafter"/>
</dbReference>
<evidence type="ECO:0000256" key="10">
    <source>
        <dbReference type="ARBA" id="ARBA00023010"/>
    </source>
</evidence>
<comment type="subcellular location">
    <subcellularLocation>
        <location evidence="1">Lysosome</location>
    </subcellularLocation>
    <subcellularLocation>
        <location evidence="2">Nucleus</location>
        <location evidence="2">Nuclear pore complex</location>
    </subcellularLocation>
</comment>
<dbReference type="InterPro" id="IPR048055">
    <property type="entry name" value="Cyclin-Q_first_cyclin_box"/>
</dbReference>
<keyword evidence="5" id="KW-0813">Transport</keyword>
<evidence type="ECO:0000256" key="8">
    <source>
        <dbReference type="ARBA" id="ARBA00022816"/>
    </source>
</evidence>